<dbReference type="InterPro" id="IPR036388">
    <property type="entry name" value="WH-like_DNA-bd_sf"/>
</dbReference>
<keyword evidence="2" id="KW-0813">Transport</keyword>
<dbReference type="Gene3D" id="1.10.10.10">
    <property type="entry name" value="Winged helix-like DNA-binding domain superfamily/Winged helix DNA-binding domain"/>
    <property type="match status" value="1"/>
</dbReference>
<feature type="domain" description="HTH gntR-type" evidence="7">
    <location>
        <begin position="11"/>
        <end position="79"/>
    </location>
</feature>
<dbReference type="Pfam" id="PF00392">
    <property type="entry name" value="GntR"/>
    <property type="match status" value="1"/>
</dbReference>
<dbReference type="CDD" id="cd07377">
    <property type="entry name" value="WHTH_GntR"/>
    <property type="match status" value="1"/>
</dbReference>
<keyword evidence="6" id="KW-0804">Transcription</keyword>
<dbReference type="EMBL" id="JACXJA010000016">
    <property type="protein sequence ID" value="MBD2862967.1"/>
    <property type="molecule type" value="Genomic_DNA"/>
</dbReference>
<dbReference type="PANTHER" id="PTHR30061:SF50">
    <property type="entry name" value="MALTOSE_MALTODEXTRIN-BINDING PERIPLASMIC PROTEIN"/>
    <property type="match status" value="1"/>
</dbReference>
<evidence type="ECO:0000313" key="9">
    <source>
        <dbReference type="Proteomes" id="UP000639396"/>
    </source>
</evidence>
<comment type="similarity">
    <text evidence="1">Belongs to the bacterial solute-binding protein 1 family.</text>
</comment>
<gene>
    <name evidence="8" type="ORF">IDH45_13325</name>
</gene>
<dbReference type="InterPro" id="IPR006059">
    <property type="entry name" value="SBP"/>
</dbReference>
<accession>A0A927H0B3</accession>
<evidence type="ECO:0000256" key="4">
    <source>
        <dbReference type="ARBA" id="ARBA00023015"/>
    </source>
</evidence>
<dbReference type="SUPFAM" id="SSF53850">
    <property type="entry name" value="Periplasmic binding protein-like II"/>
    <property type="match status" value="1"/>
</dbReference>
<dbReference type="Gene3D" id="3.40.190.10">
    <property type="entry name" value="Periplasmic binding protein-like II"/>
    <property type="match status" value="1"/>
</dbReference>
<keyword evidence="3" id="KW-0732">Signal</keyword>
<evidence type="ECO:0000256" key="6">
    <source>
        <dbReference type="ARBA" id="ARBA00023163"/>
    </source>
</evidence>
<dbReference type="Proteomes" id="UP000639396">
    <property type="component" value="Unassembled WGS sequence"/>
</dbReference>
<sequence>MRKRPTKEQFGQQLEQFAKELREEMITGKWAPGSFLPPEKSLEIRFGLSNHSIRLGLEQLVQEGWIEKIPSVGNRVVADRPPVHLTVACNHVMLRNLKLAGLIEQFRRLYPWITVEVRSWSGSVPGVDLTERVLTDDLALMDNVQFQQLLERKLTHVFEPFACSYDLYPQFAAHFSAEDQLLLLPIVLSPLVLCYNKAHFRESGLAEPNGSWTWDDLIRHAELLYDGRGRYGFAFHIQSMYRWPLFLMQSGERFEWDGAQLRDIRGSRLLDGLKRCKDILHNRKAVPLYLSENNDDIDRMFMEGKLSMALNTYMGLNGWTEREIEYDISTVPYMDSLRTLLITLGVGVNSSSAHKAEAKLFADYLASPEAQSYLYQHTLSIPGLATLPMKQVERSVYSPDRYMLFRETMGSFRTHAELNISSAAFVSLANLLKPYWANMIDEDELCDRLSEALRTEAY</sequence>
<proteinExistence type="inferred from homology"/>
<evidence type="ECO:0000256" key="2">
    <source>
        <dbReference type="ARBA" id="ARBA00022448"/>
    </source>
</evidence>
<keyword evidence="5" id="KW-0238">DNA-binding</keyword>
<dbReference type="PROSITE" id="PS50949">
    <property type="entry name" value="HTH_GNTR"/>
    <property type="match status" value="1"/>
</dbReference>
<dbReference type="PANTHER" id="PTHR30061">
    <property type="entry name" value="MALTOSE-BINDING PERIPLASMIC PROTEIN"/>
    <property type="match status" value="1"/>
</dbReference>
<dbReference type="InterPro" id="IPR000524">
    <property type="entry name" value="Tscrpt_reg_HTH_GntR"/>
</dbReference>
<evidence type="ECO:0000259" key="7">
    <source>
        <dbReference type="PROSITE" id="PS50949"/>
    </source>
</evidence>
<protein>
    <submittedName>
        <fullName evidence="8">Extracellular solute-binding protein</fullName>
    </submittedName>
</protein>
<dbReference type="SUPFAM" id="SSF46785">
    <property type="entry name" value="Winged helix' DNA-binding domain"/>
    <property type="match status" value="1"/>
</dbReference>
<name>A0A927H0B3_9BACL</name>
<dbReference type="RefSeq" id="WP_190928353.1">
    <property type="nucleotide sequence ID" value="NZ_JACXJA010000016.1"/>
</dbReference>
<comment type="caution">
    <text evidence="8">The sequence shown here is derived from an EMBL/GenBank/DDBJ whole genome shotgun (WGS) entry which is preliminary data.</text>
</comment>
<evidence type="ECO:0000256" key="3">
    <source>
        <dbReference type="ARBA" id="ARBA00022729"/>
    </source>
</evidence>
<evidence type="ECO:0000256" key="1">
    <source>
        <dbReference type="ARBA" id="ARBA00008520"/>
    </source>
</evidence>
<dbReference type="GO" id="GO:1901982">
    <property type="term" value="F:maltose binding"/>
    <property type="evidence" value="ECO:0007669"/>
    <property type="project" value="TreeGrafter"/>
</dbReference>
<keyword evidence="9" id="KW-1185">Reference proteome</keyword>
<evidence type="ECO:0000313" key="8">
    <source>
        <dbReference type="EMBL" id="MBD2862967.1"/>
    </source>
</evidence>
<keyword evidence="4" id="KW-0805">Transcription regulation</keyword>
<dbReference type="GO" id="GO:0003677">
    <property type="term" value="F:DNA binding"/>
    <property type="evidence" value="ECO:0007669"/>
    <property type="project" value="UniProtKB-KW"/>
</dbReference>
<dbReference type="GO" id="GO:0042956">
    <property type="term" value="P:maltodextrin transmembrane transport"/>
    <property type="evidence" value="ECO:0007669"/>
    <property type="project" value="TreeGrafter"/>
</dbReference>
<dbReference type="GO" id="GO:0055052">
    <property type="term" value="C:ATP-binding cassette (ABC) transporter complex, substrate-binding subunit-containing"/>
    <property type="evidence" value="ECO:0007669"/>
    <property type="project" value="TreeGrafter"/>
</dbReference>
<dbReference type="Pfam" id="PF01547">
    <property type="entry name" value="SBP_bac_1"/>
    <property type="match status" value="1"/>
</dbReference>
<dbReference type="InterPro" id="IPR036390">
    <property type="entry name" value="WH_DNA-bd_sf"/>
</dbReference>
<organism evidence="8 9">
    <name type="scientific">Paenibacillus oceani</name>
    <dbReference type="NCBI Taxonomy" id="2772510"/>
    <lineage>
        <taxon>Bacteria</taxon>
        <taxon>Bacillati</taxon>
        <taxon>Bacillota</taxon>
        <taxon>Bacilli</taxon>
        <taxon>Bacillales</taxon>
        <taxon>Paenibacillaceae</taxon>
        <taxon>Paenibacillus</taxon>
    </lineage>
</organism>
<dbReference type="AlphaFoldDB" id="A0A927H0B3"/>
<dbReference type="GO" id="GO:0003700">
    <property type="term" value="F:DNA-binding transcription factor activity"/>
    <property type="evidence" value="ECO:0007669"/>
    <property type="project" value="InterPro"/>
</dbReference>
<dbReference type="GO" id="GO:0015768">
    <property type="term" value="P:maltose transport"/>
    <property type="evidence" value="ECO:0007669"/>
    <property type="project" value="TreeGrafter"/>
</dbReference>
<dbReference type="SMART" id="SM00345">
    <property type="entry name" value="HTH_GNTR"/>
    <property type="match status" value="1"/>
</dbReference>
<evidence type="ECO:0000256" key="5">
    <source>
        <dbReference type="ARBA" id="ARBA00023125"/>
    </source>
</evidence>
<reference evidence="8" key="1">
    <citation type="submission" date="2020-09" db="EMBL/GenBank/DDBJ databases">
        <title>A novel bacterium of genus Paenibacillus, isolated from South China Sea.</title>
        <authorList>
            <person name="Huang H."/>
            <person name="Mo K."/>
            <person name="Hu Y."/>
        </authorList>
    </citation>
    <scope>NUCLEOTIDE SEQUENCE</scope>
    <source>
        <strain evidence="8">IB182363</strain>
    </source>
</reference>